<dbReference type="KEGG" id="sgv:B1H19_00485"/>
<sequence>MNDQQPTTTFTRDGLSVFFESKRCELNADLGKHLADFIAGTQRNLDVAIYDLREPAVLEALKSAADRGIALRLLYDAGPAQHGGPTADPKPGTTGEAINQAGLADHATPYPEHAGKLMHNKFLIRDNATVWTGSANFTVGGLTLQDNNCLTVSSSDLAAVYSAEFEALLAAAPDALTATPATSISVDGVQIETQFEPQAGERIEDRVIAAMNGATRLRMAAFLLSDPGILQALADLNEAGADLAGVYDPGGMADARHSGHLDPALFWFMDDPRFAAAPSHPFTPGKEQDFMHNKVLVIDGQTVVTGSYNFSEHAETNAENALILTDPGLATAYEAYINTLLTTYR</sequence>
<protein>
    <recommendedName>
        <fullName evidence="3">phospholipase D</fullName>
        <ecNumber evidence="3">3.1.4.4</ecNumber>
    </recommendedName>
</protein>
<dbReference type="Gene3D" id="3.30.870.10">
    <property type="entry name" value="Endonuclease Chain A"/>
    <property type="match status" value="2"/>
</dbReference>
<dbReference type="Pfam" id="PF13091">
    <property type="entry name" value="PLDc_2"/>
    <property type="match status" value="2"/>
</dbReference>
<evidence type="ECO:0000256" key="3">
    <source>
        <dbReference type="ARBA" id="ARBA00012027"/>
    </source>
</evidence>
<dbReference type="PROSITE" id="PS50035">
    <property type="entry name" value="PLD"/>
    <property type="match status" value="2"/>
</dbReference>
<evidence type="ECO:0000259" key="7">
    <source>
        <dbReference type="PROSITE" id="PS50035"/>
    </source>
</evidence>
<feature type="domain" description="PLD phosphodiesterase" evidence="7">
    <location>
        <begin position="287"/>
        <end position="314"/>
    </location>
</feature>
<feature type="domain" description="PLD phosphodiesterase" evidence="7">
    <location>
        <begin position="114"/>
        <end position="141"/>
    </location>
</feature>
<comment type="catalytic activity">
    <reaction evidence="1">
        <text>a 1,2-diacyl-sn-glycero-3-phosphocholine + H2O = a 1,2-diacyl-sn-glycero-3-phosphate + choline + H(+)</text>
        <dbReference type="Rhea" id="RHEA:14445"/>
        <dbReference type="ChEBI" id="CHEBI:15354"/>
        <dbReference type="ChEBI" id="CHEBI:15377"/>
        <dbReference type="ChEBI" id="CHEBI:15378"/>
        <dbReference type="ChEBI" id="CHEBI:57643"/>
        <dbReference type="ChEBI" id="CHEBI:58608"/>
        <dbReference type="EC" id="3.1.4.4"/>
    </reaction>
</comment>
<keyword evidence="4" id="KW-0378">Hydrolase</keyword>
<keyword evidence="5" id="KW-0442">Lipid degradation</keyword>
<dbReference type="SMART" id="SM00155">
    <property type="entry name" value="PLDc"/>
    <property type="match status" value="2"/>
</dbReference>
<keyword evidence="9" id="KW-1185">Reference proteome</keyword>
<dbReference type="GO" id="GO:0004630">
    <property type="term" value="F:phospholipase D activity"/>
    <property type="evidence" value="ECO:0007669"/>
    <property type="project" value="UniProtKB-EC"/>
</dbReference>
<reference evidence="8 9" key="1">
    <citation type="submission" date="2017-04" db="EMBL/GenBank/DDBJ databases">
        <title>Complete Genome Sequence of Streptomyces gilvosporeus F607, a Capable Producer of Natamycin.</title>
        <authorList>
            <person name="Zong G."/>
            <person name="Zhong C."/>
            <person name="Fu J."/>
            <person name="Qin R."/>
            <person name="Cao G."/>
        </authorList>
    </citation>
    <scope>NUCLEOTIDE SEQUENCE [LARGE SCALE GENOMIC DNA]</scope>
    <source>
        <strain evidence="8 9">F607</strain>
    </source>
</reference>
<accession>A0A1V0TJ96</accession>
<dbReference type="InterPro" id="IPR025202">
    <property type="entry name" value="PLD-like_dom"/>
</dbReference>
<gene>
    <name evidence="8" type="ORF">B1H19_00485</name>
</gene>
<dbReference type="InterPro" id="IPR051406">
    <property type="entry name" value="PLD_domain"/>
</dbReference>
<evidence type="ECO:0000256" key="5">
    <source>
        <dbReference type="ARBA" id="ARBA00022963"/>
    </source>
</evidence>
<dbReference type="InterPro" id="IPR001736">
    <property type="entry name" value="PLipase_D/transphosphatidylase"/>
</dbReference>
<evidence type="ECO:0000256" key="1">
    <source>
        <dbReference type="ARBA" id="ARBA00000798"/>
    </source>
</evidence>
<dbReference type="EMBL" id="CP020569">
    <property type="protein sequence ID" value="ARF52878.1"/>
    <property type="molecule type" value="Genomic_DNA"/>
</dbReference>
<dbReference type="EC" id="3.1.4.4" evidence="3"/>
<dbReference type="AlphaFoldDB" id="A0A1V0TJ96"/>
<evidence type="ECO:0000256" key="4">
    <source>
        <dbReference type="ARBA" id="ARBA00022801"/>
    </source>
</evidence>
<dbReference type="RefSeq" id="WP_083102303.1">
    <property type="nucleotide sequence ID" value="NZ_CP020569.1"/>
</dbReference>
<evidence type="ECO:0000256" key="2">
    <source>
        <dbReference type="ARBA" id="ARBA00008664"/>
    </source>
</evidence>
<dbReference type="SUPFAM" id="SSF56024">
    <property type="entry name" value="Phospholipase D/nuclease"/>
    <property type="match status" value="2"/>
</dbReference>
<evidence type="ECO:0000313" key="8">
    <source>
        <dbReference type="EMBL" id="ARF52878.1"/>
    </source>
</evidence>
<dbReference type="STRING" id="553510.B1H19_00485"/>
<dbReference type="OrthoDB" id="9765044at2"/>
<name>A0A1V0TJ96_9ACTN</name>
<keyword evidence="6" id="KW-0443">Lipid metabolism</keyword>
<dbReference type="Proteomes" id="UP000192726">
    <property type="component" value="Chromosome"/>
</dbReference>
<evidence type="ECO:0000313" key="9">
    <source>
        <dbReference type="Proteomes" id="UP000192726"/>
    </source>
</evidence>
<organism evidence="8 9">
    <name type="scientific">Streptomyces gilvosporeus</name>
    <dbReference type="NCBI Taxonomy" id="553510"/>
    <lineage>
        <taxon>Bacteria</taxon>
        <taxon>Bacillati</taxon>
        <taxon>Actinomycetota</taxon>
        <taxon>Actinomycetes</taxon>
        <taxon>Kitasatosporales</taxon>
        <taxon>Streptomycetaceae</taxon>
        <taxon>Streptomyces</taxon>
    </lineage>
</organism>
<dbReference type="GO" id="GO:0016042">
    <property type="term" value="P:lipid catabolic process"/>
    <property type="evidence" value="ECO:0007669"/>
    <property type="project" value="UniProtKB-KW"/>
</dbReference>
<evidence type="ECO:0000256" key="6">
    <source>
        <dbReference type="ARBA" id="ARBA00023098"/>
    </source>
</evidence>
<dbReference type="GO" id="GO:0016891">
    <property type="term" value="F:RNA endonuclease activity producing 5'-phosphomonoesters, hydrolytic mechanism"/>
    <property type="evidence" value="ECO:0007669"/>
    <property type="project" value="TreeGrafter"/>
</dbReference>
<proteinExistence type="inferred from homology"/>
<comment type="similarity">
    <text evidence="2">Belongs to the phospholipase D family.</text>
</comment>
<dbReference type="PANTHER" id="PTHR43856:SF1">
    <property type="entry name" value="MITOCHONDRIAL CARDIOLIPIN HYDROLASE"/>
    <property type="match status" value="1"/>
</dbReference>
<dbReference type="PANTHER" id="PTHR43856">
    <property type="entry name" value="CARDIOLIPIN HYDROLASE"/>
    <property type="match status" value="1"/>
</dbReference>
<dbReference type="GO" id="GO:0006793">
    <property type="term" value="P:phosphorus metabolic process"/>
    <property type="evidence" value="ECO:0007669"/>
    <property type="project" value="UniProtKB-ARBA"/>
</dbReference>